<name>A0A6C0DWI1_9ZZZZ</name>
<organism evidence="1">
    <name type="scientific">viral metagenome</name>
    <dbReference type="NCBI Taxonomy" id="1070528"/>
    <lineage>
        <taxon>unclassified sequences</taxon>
        <taxon>metagenomes</taxon>
        <taxon>organismal metagenomes</taxon>
    </lineage>
</organism>
<proteinExistence type="predicted"/>
<protein>
    <submittedName>
        <fullName evidence="1">Uncharacterized protein</fullName>
    </submittedName>
</protein>
<reference evidence="1" key="1">
    <citation type="journal article" date="2020" name="Nature">
        <title>Giant virus diversity and host interactions through global metagenomics.</title>
        <authorList>
            <person name="Schulz F."/>
            <person name="Roux S."/>
            <person name="Paez-Espino D."/>
            <person name="Jungbluth S."/>
            <person name="Walsh D.A."/>
            <person name="Denef V.J."/>
            <person name="McMahon K.D."/>
            <person name="Konstantinidis K.T."/>
            <person name="Eloe-Fadrosh E.A."/>
            <person name="Kyrpides N.C."/>
            <person name="Woyke T."/>
        </authorList>
    </citation>
    <scope>NUCLEOTIDE SEQUENCE</scope>
    <source>
        <strain evidence="1">GVMAG-M-3300023174-5</strain>
    </source>
</reference>
<dbReference type="EMBL" id="MN739668">
    <property type="protein sequence ID" value="QHT19605.1"/>
    <property type="molecule type" value="Genomic_DNA"/>
</dbReference>
<sequence length="204" mass="24395">MYISYEKWAIKKAIDFKKFHKHKCENVDISELILSSKFGLFKSIQNYNGKTLFTYFSEFYVKGELLKTLTNSYALSGVDKKIRIKSKANLSSEELMKYKQNLKPRLISYSENWKFDKLTKTKNKNDILNNFLQSEEKTQKIVNMWNKINELNAFSKRIFYLKYDYEFNIIRSNKHISVLMCCSEENIRKNLINSLKTILYCKYI</sequence>
<accession>A0A6C0DWI1</accession>
<evidence type="ECO:0000313" key="1">
    <source>
        <dbReference type="EMBL" id="QHT19605.1"/>
    </source>
</evidence>
<dbReference type="AlphaFoldDB" id="A0A6C0DWI1"/>